<evidence type="ECO:0000313" key="3">
    <source>
        <dbReference type="EMBL" id="SVB15573.1"/>
    </source>
</evidence>
<dbReference type="InterPro" id="IPR050498">
    <property type="entry name" value="Ycf3"/>
</dbReference>
<feature type="non-terminal residue" evidence="3">
    <location>
        <position position="488"/>
    </location>
</feature>
<dbReference type="PANTHER" id="PTHR44858">
    <property type="entry name" value="TETRATRICOPEPTIDE REPEAT PROTEIN 6"/>
    <property type="match status" value="1"/>
</dbReference>
<name>A0A382BR69_9ZZZZ</name>
<dbReference type="Pfam" id="PF13181">
    <property type="entry name" value="TPR_8"/>
    <property type="match status" value="2"/>
</dbReference>
<dbReference type="PROSITE" id="PS50005">
    <property type="entry name" value="TPR"/>
    <property type="match status" value="3"/>
</dbReference>
<sequence length="488" mass="55202">MKKVLVAVLIIFLLSGINPFLAQAIFPGENIVFGNRGQSNEQNNEALMKAYDLATQKKHKQALTLIEQNIETSPKLATLHVMKGLVLNEMGEYLLANRALNKGLSIEARHPGVQYGFCEVYRNLGMSEPSLQACKIAEEMHIRSPEAHYEYAQTLIATGKMELANKSLSAAAQLDPKNAQYHYQRGMNFYYLNRYDAAEKSFLKALSIDSTDVNSSYQLAYLYAARKKVNLANQQIEKVLRIQKEHPKIHSAKLLLEYVKKNALDRLPLKIIPHDYHVGRSKSHYRSGDYGLSLIEIETAERLKPDNLQIKEILIGLTGFLLRISKTEKAINRMISIVGETDTATAKGYQELGDIEVLRGNLSKARTYYEKVLKLSDPNGIARQTLDELPEKVGPNTVPLQRTEVFIDPNIALNRKGELFAQYRMYKRAIAIYSLASRIKPNHLPTMLNTATVYYNSENYGKAISILERLLLSFPNHENILAHRILLA</sequence>
<keyword evidence="2" id="KW-0802">TPR repeat</keyword>
<organism evidence="3">
    <name type="scientific">marine metagenome</name>
    <dbReference type="NCBI Taxonomy" id="408172"/>
    <lineage>
        <taxon>unclassified sequences</taxon>
        <taxon>metagenomes</taxon>
        <taxon>ecological metagenomes</taxon>
    </lineage>
</organism>
<keyword evidence="1" id="KW-0677">Repeat</keyword>
<evidence type="ECO:0000256" key="2">
    <source>
        <dbReference type="ARBA" id="ARBA00022803"/>
    </source>
</evidence>
<protein>
    <recommendedName>
        <fullName evidence="4">Tetratricopeptide repeat protein</fullName>
    </recommendedName>
</protein>
<dbReference type="PANTHER" id="PTHR44858:SF1">
    <property type="entry name" value="UDP-N-ACETYLGLUCOSAMINE--PEPTIDE N-ACETYLGLUCOSAMINYLTRANSFERASE SPINDLY-RELATED"/>
    <property type="match status" value="1"/>
</dbReference>
<dbReference type="InterPro" id="IPR013105">
    <property type="entry name" value="TPR_2"/>
</dbReference>
<dbReference type="Pfam" id="PF07719">
    <property type="entry name" value="TPR_2"/>
    <property type="match status" value="1"/>
</dbReference>
<reference evidence="3" key="1">
    <citation type="submission" date="2018-05" db="EMBL/GenBank/DDBJ databases">
        <authorList>
            <person name="Lanie J.A."/>
            <person name="Ng W.-L."/>
            <person name="Kazmierczak K.M."/>
            <person name="Andrzejewski T.M."/>
            <person name="Davidsen T.M."/>
            <person name="Wayne K.J."/>
            <person name="Tettelin H."/>
            <person name="Glass J.I."/>
            <person name="Rusch D."/>
            <person name="Podicherti R."/>
            <person name="Tsui H.-C.T."/>
            <person name="Winkler M.E."/>
        </authorList>
    </citation>
    <scope>NUCLEOTIDE SEQUENCE</scope>
</reference>
<proteinExistence type="predicted"/>
<gene>
    <name evidence="3" type="ORF">METZ01_LOCUS168427</name>
</gene>
<dbReference type="InterPro" id="IPR019734">
    <property type="entry name" value="TPR_rpt"/>
</dbReference>
<evidence type="ECO:0000256" key="1">
    <source>
        <dbReference type="ARBA" id="ARBA00022737"/>
    </source>
</evidence>
<dbReference type="AlphaFoldDB" id="A0A382BR69"/>
<accession>A0A382BR69</accession>
<dbReference type="EMBL" id="UINC01030722">
    <property type="protein sequence ID" value="SVB15573.1"/>
    <property type="molecule type" value="Genomic_DNA"/>
</dbReference>
<dbReference type="InterPro" id="IPR011990">
    <property type="entry name" value="TPR-like_helical_dom_sf"/>
</dbReference>
<evidence type="ECO:0008006" key="4">
    <source>
        <dbReference type="Google" id="ProtNLM"/>
    </source>
</evidence>
<dbReference type="SUPFAM" id="SSF48452">
    <property type="entry name" value="TPR-like"/>
    <property type="match status" value="3"/>
</dbReference>
<dbReference type="SMART" id="SM00028">
    <property type="entry name" value="TPR"/>
    <property type="match status" value="8"/>
</dbReference>
<dbReference type="Gene3D" id="1.25.40.10">
    <property type="entry name" value="Tetratricopeptide repeat domain"/>
    <property type="match status" value="4"/>
</dbReference>